<protein>
    <submittedName>
        <fullName evidence="1">Uncharacterized protein</fullName>
    </submittedName>
</protein>
<evidence type="ECO:0000313" key="3">
    <source>
        <dbReference type="Proteomes" id="UP000290475"/>
    </source>
</evidence>
<reference evidence="1 3" key="1">
    <citation type="submission" date="2017-01" db="EMBL/GenBank/DDBJ databases">
        <title>Lactobacillus chiayiensis sp. nov., a lactic acid bacterium isolated from compost.</title>
        <authorList>
            <person name="Huang C.-H."/>
        </authorList>
    </citation>
    <scope>NUCLEOTIDE SEQUENCE [LARGE SCALE GENOMIC DNA]</scope>
    <source>
        <strain evidence="3">chh01</strain>
        <strain evidence="1">Chh01</strain>
    </source>
</reference>
<evidence type="ECO:0000313" key="2">
    <source>
        <dbReference type="EMBL" id="UYN55975.1"/>
    </source>
</evidence>
<sequence>MGLKRIVIKILISGAAILTVMSLQGGGMKAKPVSVKTQQAAMPQQSQKSIPLFQQMAVFPDGCQQPLAGGVFAFYRFDIKGRKQYRMKSGKWQLVGNPLTAKGVYLAQADQVGVVGITGTLGDGNFYVERLRLPARYAVKLPLPVKVGVSQGDVTVNGQLVRGHDSLPRVYAMRVAATQQ</sequence>
<evidence type="ECO:0000313" key="1">
    <source>
        <dbReference type="EMBL" id="RXT20878.1"/>
    </source>
</evidence>
<dbReference type="RefSeq" id="WP_129302268.1">
    <property type="nucleotide sequence ID" value="NZ_CP074378.1"/>
</dbReference>
<name>A0A4Q1TS79_9LACO</name>
<dbReference type="AlphaFoldDB" id="A0A4Q1TS79"/>
<keyword evidence="4" id="KW-1185">Reference proteome</keyword>
<organism evidence="1 3">
    <name type="scientific">Lacticaseibacillus chiayiensis</name>
    <dbReference type="NCBI Taxonomy" id="2100821"/>
    <lineage>
        <taxon>Bacteria</taxon>
        <taxon>Bacillati</taxon>
        <taxon>Bacillota</taxon>
        <taxon>Bacilli</taxon>
        <taxon>Lactobacillales</taxon>
        <taxon>Lactobacillaceae</taxon>
        <taxon>Lacticaseibacillus</taxon>
    </lineage>
</organism>
<dbReference type="EMBL" id="MSSM01000026">
    <property type="protein sequence ID" value="RXT20878.1"/>
    <property type="molecule type" value="Genomic_DNA"/>
</dbReference>
<proteinExistence type="predicted"/>
<dbReference type="EMBL" id="CP107523">
    <property type="protein sequence ID" value="UYN55975.1"/>
    <property type="molecule type" value="Genomic_DNA"/>
</dbReference>
<dbReference type="Proteomes" id="UP000290475">
    <property type="component" value="Unassembled WGS sequence"/>
</dbReference>
<dbReference type="Proteomes" id="UP001164790">
    <property type="component" value="Chromosome"/>
</dbReference>
<accession>A0A4Q1TS79</accession>
<reference evidence="2" key="2">
    <citation type="submission" date="2022-10" db="EMBL/GenBank/DDBJ databases">
        <title>Comparative genomic analysis and in-vitro probiotic properties of the potential probiotic L. chiayiensis AACE 3.</title>
        <authorList>
            <person name="Kang X."/>
        </authorList>
    </citation>
    <scope>NUCLEOTIDE SEQUENCE</scope>
    <source>
        <strain evidence="2">AACE 3</strain>
    </source>
</reference>
<gene>
    <name evidence="1" type="ORF">BVJ53_09825</name>
    <name evidence="2" type="ORF">OFW50_10890</name>
</gene>
<evidence type="ECO:0000313" key="4">
    <source>
        <dbReference type="Proteomes" id="UP001164790"/>
    </source>
</evidence>